<gene>
    <name evidence="3" type="ORF">J7S33_15510</name>
    <name evidence="2" type="ORF">JOE68_003012</name>
</gene>
<dbReference type="Proteomes" id="UP000671828">
    <property type="component" value="Chromosome"/>
</dbReference>
<proteinExistence type="predicted"/>
<dbReference type="Proteomes" id="UP001195724">
    <property type="component" value="Unassembled WGS sequence"/>
</dbReference>
<dbReference type="Pfam" id="PF13460">
    <property type="entry name" value="NAD_binding_10"/>
    <property type="match status" value="1"/>
</dbReference>
<dbReference type="PANTHER" id="PTHR15020:SF50">
    <property type="entry name" value="UPF0659 PROTEIN YMR090W"/>
    <property type="match status" value="1"/>
</dbReference>
<dbReference type="PANTHER" id="PTHR15020">
    <property type="entry name" value="FLAVIN REDUCTASE-RELATED"/>
    <property type="match status" value="1"/>
</dbReference>
<evidence type="ECO:0000313" key="5">
    <source>
        <dbReference type="Proteomes" id="UP001195724"/>
    </source>
</evidence>
<accession>A0A8T8I4M5</accession>
<dbReference type="AlphaFoldDB" id="A0A8T8I4M5"/>
<organism evidence="3 4">
    <name type="scientific">Saccharothrix algeriensis</name>
    <dbReference type="NCBI Taxonomy" id="173560"/>
    <lineage>
        <taxon>Bacteria</taxon>
        <taxon>Bacillati</taxon>
        <taxon>Actinomycetota</taxon>
        <taxon>Actinomycetes</taxon>
        <taxon>Pseudonocardiales</taxon>
        <taxon>Pseudonocardiaceae</taxon>
        <taxon>Saccharothrix</taxon>
    </lineage>
</organism>
<dbReference type="RefSeq" id="WP_204842951.1">
    <property type="nucleotide sequence ID" value="NZ_JAFBCL010000001.1"/>
</dbReference>
<evidence type="ECO:0000313" key="3">
    <source>
        <dbReference type="EMBL" id="QTR05795.1"/>
    </source>
</evidence>
<name>A0A8T8I4M5_9PSEU</name>
<dbReference type="SUPFAM" id="SSF51735">
    <property type="entry name" value="NAD(P)-binding Rossmann-fold domains"/>
    <property type="match status" value="1"/>
</dbReference>
<dbReference type="InterPro" id="IPR036291">
    <property type="entry name" value="NAD(P)-bd_dom_sf"/>
</dbReference>
<evidence type="ECO:0000313" key="2">
    <source>
        <dbReference type="EMBL" id="MBM7812147.1"/>
    </source>
</evidence>
<dbReference type="Gene3D" id="3.40.50.720">
    <property type="entry name" value="NAD(P)-binding Rossmann-like Domain"/>
    <property type="match status" value="1"/>
</dbReference>
<evidence type="ECO:0000259" key="1">
    <source>
        <dbReference type="Pfam" id="PF13460"/>
    </source>
</evidence>
<feature type="domain" description="NAD(P)-binding" evidence="1">
    <location>
        <begin position="7"/>
        <end position="190"/>
    </location>
</feature>
<sequence>MRVAVAGGHGRIALLVTGLLADRGDRVTSLVRDPGQFDDVRAAGGEPVLCDLESADVDRVAAAVAGADAALFAAGAGAGSGAARKDTVDRGASALFAAAAEAAGVSRFVQISSGGIGRVTGDEVFDAYLAAKGAAEEDLRARPLDWTVLRPGRLLDEPGTGLVTVAEAPLRGSVPRADVAAVVVALFDHPTTIGRTYELVSGSTPVAEVFGPSTRSR</sequence>
<reference evidence="3" key="2">
    <citation type="submission" date="2021-04" db="EMBL/GenBank/DDBJ databases">
        <title>Saccharothrix algeriensis WGS.</title>
        <authorList>
            <person name="Stuskova K."/>
            <person name="Hakalova E."/>
            <person name="Tebbal A.B."/>
            <person name="Eichmeier A."/>
        </authorList>
    </citation>
    <scope>NUCLEOTIDE SEQUENCE</scope>
    <source>
        <strain evidence="3">NRRL B-24137</strain>
    </source>
</reference>
<protein>
    <submittedName>
        <fullName evidence="3">NAD(P)H-binding protein</fullName>
    </submittedName>
    <submittedName>
        <fullName evidence="2">Uncharacterized protein YbjT (DUF2867 family)</fullName>
    </submittedName>
</protein>
<dbReference type="InterPro" id="IPR016040">
    <property type="entry name" value="NAD(P)-bd_dom"/>
</dbReference>
<dbReference type="EMBL" id="CP072788">
    <property type="protein sequence ID" value="QTR05795.1"/>
    <property type="molecule type" value="Genomic_DNA"/>
</dbReference>
<dbReference type="EMBL" id="JAFBCL010000001">
    <property type="protein sequence ID" value="MBM7812147.1"/>
    <property type="molecule type" value="Genomic_DNA"/>
</dbReference>
<reference evidence="2 5" key="1">
    <citation type="submission" date="2021-01" db="EMBL/GenBank/DDBJ databases">
        <title>Sequencing the genomes of 1000 actinobacteria strains.</title>
        <authorList>
            <person name="Klenk H.-P."/>
        </authorList>
    </citation>
    <scope>NUCLEOTIDE SEQUENCE [LARGE SCALE GENOMIC DNA]</scope>
    <source>
        <strain evidence="2 5">DSM 44581</strain>
    </source>
</reference>
<keyword evidence="5" id="KW-1185">Reference proteome</keyword>
<evidence type="ECO:0000313" key="4">
    <source>
        <dbReference type="Proteomes" id="UP000671828"/>
    </source>
</evidence>